<evidence type="ECO:0000256" key="4">
    <source>
        <dbReference type="ARBA" id="ARBA00022597"/>
    </source>
</evidence>
<dbReference type="GO" id="GO:0009401">
    <property type="term" value="P:phosphoenolpyruvate-dependent sugar phosphotransferase system"/>
    <property type="evidence" value="ECO:0007669"/>
    <property type="project" value="UniProtKB-KW"/>
</dbReference>
<dbReference type="RefSeq" id="WP_170270885.1">
    <property type="nucleotide sequence ID" value="NZ_JABEQB010000014.1"/>
</dbReference>
<keyword evidence="2" id="KW-0813">Transport</keyword>
<comment type="caution">
    <text evidence="10">The sequence shown here is derived from an EMBL/GenBank/DDBJ whole genome shotgun (WGS) entry which is preliminary data.</text>
</comment>
<keyword evidence="8 9" id="KW-0472">Membrane</keyword>
<feature type="transmembrane region" description="Helical" evidence="9">
    <location>
        <begin position="226"/>
        <end position="243"/>
    </location>
</feature>
<dbReference type="PANTHER" id="PTHR32502:SF5">
    <property type="entry name" value="N-ACETYLGALACTOSAMINE PERMEASE IID COMPONENT-RELATED"/>
    <property type="match status" value="1"/>
</dbReference>
<keyword evidence="4" id="KW-0762">Sugar transport</keyword>
<evidence type="ECO:0000313" key="11">
    <source>
        <dbReference type="Proteomes" id="UP000529861"/>
    </source>
</evidence>
<comment type="subcellular location">
    <subcellularLocation>
        <location evidence="1">Cell membrane</location>
        <topology evidence="1">Multi-pass membrane protein</topology>
    </subcellularLocation>
</comment>
<keyword evidence="3" id="KW-1003">Cell membrane</keyword>
<dbReference type="EMBL" id="JABEQB010000014">
    <property type="protein sequence ID" value="NNG66861.1"/>
    <property type="molecule type" value="Genomic_DNA"/>
</dbReference>
<evidence type="ECO:0000256" key="5">
    <source>
        <dbReference type="ARBA" id="ARBA00022683"/>
    </source>
</evidence>
<name>A0A7Y2PL46_9THEO</name>
<protein>
    <submittedName>
        <fullName evidence="10">PTS system mannose/fructose/sorbose family transporter subunit IID</fullName>
    </submittedName>
</protein>
<evidence type="ECO:0000256" key="1">
    <source>
        <dbReference type="ARBA" id="ARBA00004651"/>
    </source>
</evidence>
<sequence length="270" mass="29642">METKKLSPKTLFKSWLTWFFFNGSSQSGERMQGIAFAHSMIPIIKELYQKEEDIKNALKRHLVLFNVEPQIGSVIHGVTAALEEQRANGADIDDDTINTVKVALMGPLSGIGDTLVPGTLIPILLAIAIGLTNTLGLVGPLFYVVVYPTLTFIYSWYLYKFGYQTGIAGIENIISSGKIHSLTDSLSVLGLLVMGALSATYVNVSTPLKYTSGKMVLSLQEVLDKIMPGLLPLLVIGIVWYLLSIRKKSPLWVMGFLFIFALIGVAIQLF</sequence>
<evidence type="ECO:0000256" key="9">
    <source>
        <dbReference type="SAM" id="Phobius"/>
    </source>
</evidence>
<dbReference type="AlphaFoldDB" id="A0A7Y2PL46"/>
<dbReference type="Proteomes" id="UP000529861">
    <property type="component" value="Unassembled WGS sequence"/>
</dbReference>
<evidence type="ECO:0000256" key="6">
    <source>
        <dbReference type="ARBA" id="ARBA00022692"/>
    </source>
</evidence>
<dbReference type="Pfam" id="PF03613">
    <property type="entry name" value="EIID-AGA"/>
    <property type="match status" value="1"/>
</dbReference>
<evidence type="ECO:0000256" key="3">
    <source>
        <dbReference type="ARBA" id="ARBA00022475"/>
    </source>
</evidence>
<accession>A0A7Y2PL46</accession>
<gene>
    <name evidence="10" type="ORF">HKI81_06330</name>
</gene>
<proteinExistence type="predicted"/>
<feature type="transmembrane region" description="Helical" evidence="9">
    <location>
        <begin position="186"/>
        <end position="206"/>
    </location>
</feature>
<evidence type="ECO:0000256" key="8">
    <source>
        <dbReference type="ARBA" id="ARBA00023136"/>
    </source>
</evidence>
<feature type="transmembrane region" description="Helical" evidence="9">
    <location>
        <begin position="115"/>
        <end position="135"/>
    </location>
</feature>
<dbReference type="InterPro" id="IPR004704">
    <property type="entry name" value="PTS_IID_man"/>
</dbReference>
<feature type="transmembrane region" description="Helical" evidence="9">
    <location>
        <begin position="250"/>
        <end position="269"/>
    </location>
</feature>
<dbReference type="InterPro" id="IPR050303">
    <property type="entry name" value="GatZ_KbaZ_carbometab"/>
</dbReference>
<organism evidence="10 11">
    <name type="scientific">Caldanaerobacter subterraneus</name>
    <dbReference type="NCBI Taxonomy" id="911092"/>
    <lineage>
        <taxon>Bacteria</taxon>
        <taxon>Bacillati</taxon>
        <taxon>Bacillota</taxon>
        <taxon>Clostridia</taxon>
        <taxon>Thermoanaerobacterales</taxon>
        <taxon>Thermoanaerobacteraceae</taxon>
        <taxon>Caldanaerobacter</taxon>
    </lineage>
</organism>
<evidence type="ECO:0000313" key="10">
    <source>
        <dbReference type="EMBL" id="NNG66861.1"/>
    </source>
</evidence>
<keyword evidence="5" id="KW-0598">Phosphotransferase system</keyword>
<dbReference type="PANTHER" id="PTHR32502">
    <property type="entry name" value="N-ACETYLGALACTOSAMINE PERMEASE II COMPONENT-RELATED"/>
    <property type="match status" value="1"/>
</dbReference>
<feature type="transmembrane region" description="Helical" evidence="9">
    <location>
        <begin position="141"/>
        <end position="159"/>
    </location>
</feature>
<keyword evidence="6 9" id="KW-0812">Transmembrane</keyword>
<evidence type="ECO:0000256" key="2">
    <source>
        <dbReference type="ARBA" id="ARBA00022448"/>
    </source>
</evidence>
<evidence type="ECO:0000256" key="7">
    <source>
        <dbReference type="ARBA" id="ARBA00022989"/>
    </source>
</evidence>
<reference evidence="10 11" key="1">
    <citation type="submission" date="2020-04" db="EMBL/GenBank/DDBJ databases">
        <title>Draft genome sequence of Caldanaerobacter sunterraneus. strain 1523vc isolated from Griffin hot spring, Kamchatka, Russia.</title>
        <authorList>
            <person name="Toshchakov S.V."/>
            <person name="Podosokorskaya O.A."/>
            <person name="Kublanov I.V."/>
            <person name="Korzhenkov A."/>
            <person name="Patrushev M.V."/>
        </authorList>
    </citation>
    <scope>NUCLEOTIDE SEQUENCE [LARGE SCALE GENOMIC DNA]</scope>
    <source>
        <strain evidence="10 11">1523vc</strain>
    </source>
</reference>
<keyword evidence="7 9" id="KW-1133">Transmembrane helix</keyword>
<dbReference type="PROSITE" id="PS51108">
    <property type="entry name" value="PTS_EIID"/>
    <property type="match status" value="1"/>
</dbReference>
<dbReference type="GO" id="GO:0005886">
    <property type="term" value="C:plasma membrane"/>
    <property type="evidence" value="ECO:0007669"/>
    <property type="project" value="UniProtKB-SubCell"/>
</dbReference>